<dbReference type="EMBL" id="WMBE01000004">
    <property type="protein sequence ID" value="MDG0867874.1"/>
    <property type="molecule type" value="Genomic_DNA"/>
</dbReference>
<keyword evidence="12" id="KW-0479">Metal-binding</keyword>
<name>A0AAJ5ZG02_9CHLR</name>
<evidence type="ECO:0000256" key="10">
    <source>
        <dbReference type="ARBA" id="ARBA00025634"/>
    </source>
</evidence>
<evidence type="ECO:0000313" key="17">
    <source>
        <dbReference type="Proteomes" id="UP001219901"/>
    </source>
</evidence>
<evidence type="ECO:0000256" key="2">
    <source>
        <dbReference type="ARBA" id="ARBA00009562"/>
    </source>
</evidence>
<evidence type="ECO:0000256" key="7">
    <source>
        <dbReference type="ARBA" id="ARBA00022822"/>
    </source>
</evidence>
<feature type="domain" description="Chorismate-utilising enzyme C-terminal" evidence="13">
    <location>
        <begin position="247"/>
        <end position="500"/>
    </location>
</feature>
<proteinExistence type="inferred from homology"/>
<protein>
    <recommendedName>
        <fullName evidence="5 12">Anthranilate synthase component 1</fullName>
        <ecNumber evidence="4 12">4.1.3.27</ecNumber>
    </recommendedName>
</protein>
<keyword evidence="7 12" id="KW-0822">Tryptophan biosynthesis</keyword>
<dbReference type="GO" id="GO:0004049">
    <property type="term" value="F:anthranilate synthase activity"/>
    <property type="evidence" value="ECO:0007669"/>
    <property type="project" value="UniProtKB-EC"/>
</dbReference>
<dbReference type="AlphaFoldDB" id="A0AAJ5ZG02"/>
<dbReference type="EC" id="4.1.3.27" evidence="4 12"/>
<keyword evidence="12" id="KW-0460">Magnesium</keyword>
<comment type="catalytic activity">
    <reaction evidence="11 12">
        <text>chorismate + L-glutamine = anthranilate + pyruvate + L-glutamate + H(+)</text>
        <dbReference type="Rhea" id="RHEA:21732"/>
        <dbReference type="ChEBI" id="CHEBI:15361"/>
        <dbReference type="ChEBI" id="CHEBI:15378"/>
        <dbReference type="ChEBI" id="CHEBI:16567"/>
        <dbReference type="ChEBI" id="CHEBI:29748"/>
        <dbReference type="ChEBI" id="CHEBI:29985"/>
        <dbReference type="ChEBI" id="CHEBI:58359"/>
        <dbReference type="EC" id="4.1.3.27"/>
    </reaction>
</comment>
<evidence type="ECO:0000256" key="1">
    <source>
        <dbReference type="ARBA" id="ARBA00004873"/>
    </source>
</evidence>
<comment type="cofactor">
    <cofactor evidence="12">
        <name>Mg(2+)</name>
        <dbReference type="ChEBI" id="CHEBI:18420"/>
    </cofactor>
</comment>
<accession>A0AAJ5ZG02</accession>
<dbReference type="GO" id="GO:0000162">
    <property type="term" value="P:L-tryptophan biosynthetic process"/>
    <property type="evidence" value="ECO:0007669"/>
    <property type="project" value="UniProtKB-KW"/>
</dbReference>
<evidence type="ECO:0000313" key="16">
    <source>
        <dbReference type="EMBL" id="WFG40509.1"/>
    </source>
</evidence>
<comment type="pathway">
    <text evidence="1 12">Amino-acid biosynthesis; L-tryptophan biosynthesis; L-tryptophan from chorismate: step 1/5.</text>
</comment>
<dbReference type="SUPFAM" id="SSF56322">
    <property type="entry name" value="ADC synthase"/>
    <property type="match status" value="1"/>
</dbReference>
<keyword evidence="17" id="KW-1185">Reference proteome</keyword>
<evidence type="ECO:0000256" key="4">
    <source>
        <dbReference type="ARBA" id="ARBA00012266"/>
    </source>
</evidence>
<reference evidence="16" key="2">
    <citation type="journal article" date="2023" name="Nat. Commun.">
        <title>Cultivation of marine bacteria of the SAR202 clade.</title>
        <authorList>
            <person name="Lim Y."/>
            <person name="Seo J.H."/>
            <person name="Giovannoni S.J."/>
            <person name="Kang I."/>
            <person name="Cho J.C."/>
        </authorList>
    </citation>
    <scope>NUCLEOTIDE SEQUENCE</scope>
    <source>
        <strain evidence="16">JH1073</strain>
    </source>
</reference>
<dbReference type="PANTHER" id="PTHR11236:SF9">
    <property type="entry name" value="ANTHRANILATE SYNTHASE COMPONENT 1"/>
    <property type="match status" value="1"/>
</dbReference>
<organism evidence="16 17">
    <name type="scientific">Candidatus Lucifugimonas marina</name>
    <dbReference type="NCBI Taxonomy" id="3038979"/>
    <lineage>
        <taxon>Bacteria</taxon>
        <taxon>Bacillati</taxon>
        <taxon>Chloroflexota</taxon>
        <taxon>Dehalococcoidia</taxon>
        <taxon>SAR202 cluster</taxon>
        <taxon>Candidatus Lucifugimonadales</taxon>
        <taxon>Candidatus Lucifugimonadaceae</taxon>
        <taxon>Candidatus Lucifugimonas</taxon>
    </lineage>
</organism>
<dbReference type="Proteomes" id="UP001219901">
    <property type="component" value="Chromosome"/>
</dbReference>
<dbReference type="PRINTS" id="PR00095">
    <property type="entry name" value="ANTSNTHASEI"/>
</dbReference>
<reference evidence="17" key="3">
    <citation type="submission" date="2023-06" db="EMBL/GenBank/DDBJ databases">
        <title>Pangenomics reveal diversification of enzyme families and niche specialization in globally abundant SAR202 bacteria.</title>
        <authorList>
            <person name="Saw J.H.W."/>
        </authorList>
    </citation>
    <scope>NUCLEOTIDE SEQUENCE [LARGE SCALE GENOMIC DNA]</scope>
    <source>
        <strain evidence="17">JH1073</strain>
    </source>
</reference>
<dbReference type="InterPro" id="IPR005256">
    <property type="entry name" value="Anth_synth_I_PabB"/>
</dbReference>
<dbReference type="Pfam" id="PF00425">
    <property type="entry name" value="Chorismate_bind"/>
    <property type="match status" value="1"/>
</dbReference>
<evidence type="ECO:0000256" key="12">
    <source>
        <dbReference type="RuleBase" id="RU364045"/>
    </source>
</evidence>
<evidence type="ECO:0000256" key="5">
    <source>
        <dbReference type="ARBA" id="ARBA00020653"/>
    </source>
</evidence>
<dbReference type="InterPro" id="IPR015890">
    <property type="entry name" value="Chorismate_C"/>
</dbReference>
<gene>
    <name evidence="12 16" type="primary">trpE</name>
    <name evidence="15" type="ORF">GKO46_12435</name>
    <name evidence="16" type="ORF">GKO48_13170</name>
</gene>
<keyword evidence="6 12" id="KW-0028">Amino-acid biosynthesis</keyword>
<keyword evidence="9 12" id="KW-0456">Lyase</keyword>
<evidence type="ECO:0000259" key="14">
    <source>
        <dbReference type="Pfam" id="PF04715"/>
    </source>
</evidence>
<dbReference type="Pfam" id="PF04715">
    <property type="entry name" value="Anth_synt_I_N"/>
    <property type="match status" value="1"/>
</dbReference>
<dbReference type="RefSeq" id="WP_342826677.1">
    <property type="nucleotide sequence ID" value="NZ_CP046146.1"/>
</dbReference>
<dbReference type="InterPro" id="IPR019999">
    <property type="entry name" value="Anth_synth_I-like"/>
</dbReference>
<dbReference type="NCBIfam" id="TIGR00564">
    <property type="entry name" value="trpE_most"/>
    <property type="match status" value="1"/>
</dbReference>
<dbReference type="Gene3D" id="3.60.120.10">
    <property type="entry name" value="Anthranilate synthase"/>
    <property type="match status" value="1"/>
</dbReference>
<comment type="subunit">
    <text evidence="3 12">Heterotetramer consisting of two non-identical subunits: a beta subunit (TrpG) and a large alpha subunit (TrpE).</text>
</comment>
<evidence type="ECO:0000313" key="15">
    <source>
        <dbReference type="EMBL" id="MDG0867874.1"/>
    </source>
</evidence>
<sequence length="517" mass="56707">MPNYTPALPEFKKLASDHNLIPVYREISADLETPVSAYLKTATGKHSFLFESVEGGENLARYSMLGTEPSEVLTTGAGTEHGEVDPLDLLRDRMSKVSYANVEGLPKFHGGAVGYLAYDTIRYFEPSVPPISDEKSGLDVPEAVFMLTDSILIFDHVRHTIFVVAHAAINNGDAEAAYERATTKIEEVIARLDKPVPASGARRNFLPTSGFTSRDPNLDYSSVGHPDQSPIEGGEITGQPYVPNMTREYYGEAIDKCKQAIQDGEVIQVVFSQRLARRTPVKPFDMYRSLRAINPSPYMFFLELDGFEIVGASPELLTQVIDGKMAVHPIAGTRPRGTTPEHDDELEQELINDEKEVAEHVMLLDLGRNDVGRVSNPGSVDVEQSFEIEKYSHVMHIVSHVSGELSDKYDMFDAMKAAFPAGTVSGAPKVRAMQLIAELEPDKRGPYSGAVGYFSFTGNMDTAISLRTMVMKDGVAYLQAGGGIVADSDTQMEYEETLHKMGALMRAIDHAEESSGV</sequence>
<comment type="function">
    <text evidence="10 12">Part of a heterotetrameric complex that catalyzes the two-step biosynthesis of anthranilate, an intermediate in the biosynthesis of L-tryptophan. In the first step, the glutamine-binding beta subunit (TrpG) of anthranilate synthase (AS) provides the glutamine amidotransferase activity which generates ammonia as a substrate that, along with chorismate, is used in the second step, catalyzed by the large alpha subunit of AS (TrpE) to produce anthranilate. In the absence of TrpG, TrpE can synthesize anthranilate directly from chorismate and high concentrations of ammonia.</text>
</comment>
<evidence type="ECO:0000259" key="13">
    <source>
        <dbReference type="Pfam" id="PF00425"/>
    </source>
</evidence>
<evidence type="ECO:0000256" key="3">
    <source>
        <dbReference type="ARBA" id="ARBA00011575"/>
    </source>
</evidence>
<dbReference type="InterPro" id="IPR005801">
    <property type="entry name" value="ADC_synthase"/>
</dbReference>
<dbReference type="GO" id="GO:0046872">
    <property type="term" value="F:metal ion binding"/>
    <property type="evidence" value="ECO:0007669"/>
    <property type="project" value="UniProtKB-KW"/>
</dbReference>
<evidence type="ECO:0000256" key="6">
    <source>
        <dbReference type="ARBA" id="ARBA00022605"/>
    </source>
</evidence>
<evidence type="ECO:0000256" key="11">
    <source>
        <dbReference type="ARBA" id="ARBA00047683"/>
    </source>
</evidence>
<reference evidence="17 18" key="1">
    <citation type="submission" date="2019-11" db="EMBL/GenBank/DDBJ databases">
        <authorList>
            <person name="Cho J.-C."/>
        </authorList>
    </citation>
    <scope>NUCLEOTIDE SEQUENCE [LARGE SCALE GENOMIC DNA]</scope>
    <source>
        <strain evidence="16 17">JH1073</strain>
        <strain evidence="15 18">JH702</strain>
    </source>
</reference>
<comment type="similarity">
    <text evidence="2 12">Belongs to the anthranilate synthase component I family.</text>
</comment>
<keyword evidence="8 12" id="KW-0057">Aromatic amino acid biosynthesis</keyword>
<feature type="domain" description="Anthranilate synthase component I N-terminal" evidence="14">
    <location>
        <begin position="30"/>
        <end position="162"/>
    </location>
</feature>
<dbReference type="InterPro" id="IPR006805">
    <property type="entry name" value="Anth_synth_I_N"/>
</dbReference>
<evidence type="ECO:0000313" key="18">
    <source>
        <dbReference type="Proteomes" id="UP001321249"/>
    </source>
</evidence>
<dbReference type="EMBL" id="CP046147">
    <property type="protein sequence ID" value="WFG40509.1"/>
    <property type="molecule type" value="Genomic_DNA"/>
</dbReference>
<evidence type="ECO:0000256" key="8">
    <source>
        <dbReference type="ARBA" id="ARBA00023141"/>
    </source>
</evidence>
<evidence type="ECO:0000256" key="9">
    <source>
        <dbReference type="ARBA" id="ARBA00023239"/>
    </source>
</evidence>
<dbReference type="Proteomes" id="UP001321249">
    <property type="component" value="Unassembled WGS sequence"/>
</dbReference>
<dbReference type="PANTHER" id="PTHR11236">
    <property type="entry name" value="AMINOBENZOATE/ANTHRANILATE SYNTHASE"/>
    <property type="match status" value="1"/>
</dbReference>